<feature type="region of interest" description="Disordered" evidence="1">
    <location>
        <begin position="32"/>
        <end position="71"/>
    </location>
</feature>
<keyword evidence="2" id="KW-1133">Transmembrane helix</keyword>
<proteinExistence type="predicted"/>
<protein>
    <recommendedName>
        <fullName evidence="3">YdbS-like PH domain-containing protein</fullName>
    </recommendedName>
</protein>
<evidence type="ECO:0000313" key="5">
    <source>
        <dbReference type="Proteomes" id="UP000294853"/>
    </source>
</evidence>
<keyword evidence="2" id="KW-0472">Membrane</keyword>
<feature type="transmembrane region" description="Helical" evidence="2">
    <location>
        <begin position="314"/>
        <end position="342"/>
    </location>
</feature>
<dbReference type="EMBL" id="CP038436">
    <property type="protein sequence ID" value="QBX54503.1"/>
    <property type="molecule type" value="Genomic_DNA"/>
</dbReference>
<dbReference type="Proteomes" id="UP000294853">
    <property type="component" value="Chromosome"/>
</dbReference>
<feature type="domain" description="YdbS-like PH" evidence="3">
    <location>
        <begin position="139"/>
        <end position="216"/>
    </location>
</feature>
<accession>A0A4P7ID45</accession>
<evidence type="ECO:0000256" key="1">
    <source>
        <dbReference type="SAM" id="MobiDB-lite"/>
    </source>
</evidence>
<evidence type="ECO:0000259" key="3">
    <source>
        <dbReference type="Pfam" id="PF03703"/>
    </source>
</evidence>
<dbReference type="Pfam" id="PF03703">
    <property type="entry name" value="bPH_2"/>
    <property type="match status" value="2"/>
</dbReference>
<dbReference type="PANTHER" id="PTHR34473">
    <property type="entry name" value="UPF0699 TRANSMEMBRANE PROTEIN YDBS"/>
    <property type="match status" value="1"/>
</dbReference>
<keyword evidence="2" id="KW-0812">Transmembrane</keyword>
<gene>
    <name evidence="4" type="ORF">EXE58_02810</name>
</gene>
<feature type="transmembrane region" description="Helical" evidence="2">
    <location>
        <begin position="121"/>
        <end position="140"/>
    </location>
</feature>
<reference evidence="4 5" key="1">
    <citation type="submission" date="2019-03" db="EMBL/GenBank/DDBJ databases">
        <title>Three New Species of Nocardioides, Nocardioides euryhalodurans sp. nov., Nocardioides seonyuensis sp. nov. and Nocardioides eburneoflavus sp. nov. Iolated from Soil.</title>
        <authorList>
            <person name="Roh S.G."/>
            <person name="Lee C."/>
            <person name="Kim M.-K."/>
            <person name="Kim S.B."/>
        </authorList>
    </citation>
    <scope>NUCLEOTIDE SEQUENCE [LARGE SCALE GENOMIC DNA]</scope>
    <source>
        <strain evidence="4 5">MMS17-SY207-3</strain>
    </source>
</reference>
<feature type="compositionally biased region" description="Basic and acidic residues" evidence="1">
    <location>
        <begin position="33"/>
        <end position="43"/>
    </location>
</feature>
<dbReference type="PANTHER" id="PTHR34473:SF2">
    <property type="entry name" value="UPF0699 TRANSMEMBRANE PROTEIN YDBT"/>
    <property type="match status" value="1"/>
</dbReference>
<organism evidence="4 5">
    <name type="scientific">Nocardioides seonyuensis</name>
    <dbReference type="NCBI Taxonomy" id="2518371"/>
    <lineage>
        <taxon>Bacteria</taxon>
        <taxon>Bacillati</taxon>
        <taxon>Actinomycetota</taxon>
        <taxon>Actinomycetes</taxon>
        <taxon>Propionibacteriales</taxon>
        <taxon>Nocardioidaceae</taxon>
        <taxon>Nocardioides</taxon>
    </lineage>
</organism>
<feature type="transmembrane region" description="Helical" evidence="2">
    <location>
        <begin position="474"/>
        <end position="494"/>
    </location>
</feature>
<evidence type="ECO:0000256" key="2">
    <source>
        <dbReference type="SAM" id="Phobius"/>
    </source>
</evidence>
<evidence type="ECO:0000313" key="4">
    <source>
        <dbReference type="EMBL" id="QBX54503.1"/>
    </source>
</evidence>
<name>A0A4P7ID45_9ACTN</name>
<feature type="compositionally biased region" description="Basic residues" evidence="1">
    <location>
        <begin position="44"/>
        <end position="55"/>
    </location>
</feature>
<sequence length="586" mass="63321">MDRPGDPHRSHQQGPDGRLAAGCADAVVRAGLAHRDHGVSGRTDHHRLPRRRHRPAPGGAADGGHRRVRGRRHVIPAPGEGWVRLSPRKVLVDPVKVLRQVLVPALIALVGVSQSGGGLPWWSVPLVALGACAAGVLPWFTTHYRLTETQFQLRSGILNKRTSTAPLDRVRSVDLEASLLHRILGLEKVQVGTGVDDERITLDALDRADARELRTTLLRKSPAPVVAERPGAGTGDEIDAGTDAPGEHDVVLHEPQAPAQLLATIDWSWLRFAPFSLARLVIVAGALGVLSQFGDQLPIWDEDTARSAWDWVTRFTVALVAAVLFIVSLVAWLVISVSGYVVQWWRFRLTRESGALHLTSGLFTTRSVTVEEAKVRGVELTEPVLLRLVGGAELSTLATGLEEGTHQVLPPCPRHVALAVGDQVLGGAGPMNVPLREHGPRARRRSWLRHADGVFLVPLLMIAPFWFFDLAWTWWAVFAVASLVAGAVVGEMAYRHLGHALSPGHLVAGSGALARIRTVLETDGIIGWNLEQSWWQRRSGLSTLVATTAAGSERVVVQDVAVERAVELADAATPGLLTPFLATRGG</sequence>
<feature type="transmembrane region" description="Helical" evidence="2">
    <location>
        <begin position="451"/>
        <end position="468"/>
    </location>
</feature>
<feature type="transmembrane region" description="Helical" evidence="2">
    <location>
        <begin position="277"/>
        <end position="294"/>
    </location>
</feature>
<dbReference type="OrthoDB" id="4121259at2"/>
<dbReference type="KEGG" id="nsn:EXE58_02810"/>
<keyword evidence="5" id="KW-1185">Reference proteome</keyword>
<dbReference type="InterPro" id="IPR005182">
    <property type="entry name" value="YdbS-like_PH"/>
</dbReference>
<dbReference type="AlphaFoldDB" id="A0A4P7ID45"/>
<feature type="domain" description="YdbS-like PH" evidence="3">
    <location>
        <begin position="494"/>
        <end position="570"/>
    </location>
</feature>